<evidence type="ECO:0000256" key="2">
    <source>
        <dbReference type="ARBA" id="ARBA00023125"/>
    </source>
</evidence>
<accession>A0A4R2R3N1</accession>
<feature type="DNA-binding region" description="H-T-H motif" evidence="4">
    <location>
        <begin position="24"/>
        <end position="43"/>
    </location>
</feature>
<dbReference type="AlphaFoldDB" id="A0A4R2R3N1"/>
<dbReference type="InterPro" id="IPR036271">
    <property type="entry name" value="Tet_transcr_reg_TetR-rel_C_sf"/>
</dbReference>
<proteinExistence type="predicted"/>
<name>A0A4R2R3N1_9PSEU</name>
<sequence>MGTRDRILDAAARVMGERGLAYATTKEIAKAAGYSEAALYKHFRDKGELCLAVLLERIPGGFGEWIQELPQRVGVGELRAELVSLARLGAEFYAHSFGIMASVFSDQQLLAAHRASMIELGAGPQLPRELVAEYFAAEQRGGRISPAIAPQAAADLLVGACLQCGFLASYEASADQDFTAFAESVVDTLLAGAAG</sequence>
<dbReference type="InterPro" id="IPR001647">
    <property type="entry name" value="HTH_TetR"/>
</dbReference>
<reference evidence="6 7" key="1">
    <citation type="submission" date="2019-03" db="EMBL/GenBank/DDBJ databases">
        <title>Genomic Encyclopedia of Type Strains, Phase IV (KMG-IV): sequencing the most valuable type-strain genomes for metagenomic binning, comparative biology and taxonomic classification.</title>
        <authorList>
            <person name="Goeker M."/>
        </authorList>
    </citation>
    <scope>NUCLEOTIDE SEQUENCE [LARGE SCALE GENOMIC DNA]</scope>
    <source>
        <strain evidence="6 7">DSM 45765</strain>
    </source>
</reference>
<protein>
    <submittedName>
        <fullName evidence="6">TetR family transcriptional regulator</fullName>
    </submittedName>
</protein>
<dbReference type="PRINTS" id="PR00455">
    <property type="entry name" value="HTHTETR"/>
</dbReference>
<dbReference type="GO" id="GO:0000976">
    <property type="term" value="F:transcription cis-regulatory region binding"/>
    <property type="evidence" value="ECO:0007669"/>
    <property type="project" value="TreeGrafter"/>
</dbReference>
<evidence type="ECO:0000313" key="6">
    <source>
        <dbReference type="EMBL" id="TCP53985.1"/>
    </source>
</evidence>
<keyword evidence="1" id="KW-0805">Transcription regulation</keyword>
<keyword evidence="3" id="KW-0804">Transcription</keyword>
<dbReference type="InterPro" id="IPR050109">
    <property type="entry name" value="HTH-type_TetR-like_transc_reg"/>
</dbReference>
<evidence type="ECO:0000256" key="4">
    <source>
        <dbReference type="PROSITE-ProRule" id="PRU00335"/>
    </source>
</evidence>
<organism evidence="6 7">
    <name type="scientific">Tamaricihabitans halophyticus</name>
    <dbReference type="NCBI Taxonomy" id="1262583"/>
    <lineage>
        <taxon>Bacteria</taxon>
        <taxon>Bacillati</taxon>
        <taxon>Actinomycetota</taxon>
        <taxon>Actinomycetes</taxon>
        <taxon>Pseudonocardiales</taxon>
        <taxon>Pseudonocardiaceae</taxon>
        <taxon>Tamaricihabitans</taxon>
    </lineage>
</organism>
<dbReference type="PROSITE" id="PS50977">
    <property type="entry name" value="HTH_TETR_2"/>
    <property type="match status" value="1"/>
</dbReference>
<dbReference type="InterPro" id="IPR009057">
    <property type="entry name" value="Homeodomain-like_sf"/>
</dbReference>
<keyword evidence="7" id="KW-1185">Reference proteome</keyword>
<evidence type="ECO:0000259" key="5">
    <source>
        <dbReference type="PROSITE" id="PS50977"/>
    </source>
</evidence>
<dbReference type="Gene3D" id="1.10.357.10">
    <property type="entry name" value="Tetracycline Repressor, domain 2"/>
    <property type="match status" value="1"/>
</dbReference>
<dbReference type="Proteomes" id="UP000294911">
    <property type="component" value="Unassembled WGS sequence"/>
</dbReference>
<keyword evidence="2 4" id="KW-0238">DNA-binding</keyword>
<dbReference type="PANTHER" id="PTHR30055">
    <property type="entry name" value="HTH-TYPE TRANSCRIPTIONAL REGULATOR RUTR"/>
    <property type="match status" value="1"/>
</dbReference>
<dbReference type="GO" id="GO:0003700">
    <property type="term" value="F:DNA-binding transcription factor activity"/>
    <property type="evidence" value="ECO:0007669"/>
    <property type="project" value="TreeGrafter"/>
</dbReference>
<dbReference type="SUPFAM" id="SSF46689">
    <property type="entry name" value="Homeodomain-like"/>
    <property type="match status" value="1"/>
</dbReference>
<dbReference type="Gene3D" id="1.10.10.60">
    <property type="entry name" value="Homeodomain-like"/>
    <property type="match status" value="1"/>
</dbReference>
<feature type="domain" description="HTH tetR-type" evidence="5">
    <location>
        <begin position="1"/>
        <end position="61"/>
    </location>
</feature>
<dbReference type="Pfam" id="PF00440">
    <property type="entry name" value="TetR_N"/>
    <property type="match status" value="1"/>
</dbReference>
<dbReference type="OrthoDB" id="3472897at2"/>
<evidence type="ECO:0000313" key="7">
    <source>
        <dbReference type="Proteomes" id="UP000294911"/>
    </source>
</evidence>
<dbReference type="PANTHER" id="PTHR30055:SF234">
    <property type="entry name" value="HTH-TYPE TRANSCRIPTIONAL REGULATOR BETI"/>
    <property type="match status" value="1"/>
</dbReference>
<dbReference type="EMBL" id="SLXQ01000003">
    <property type="protein sequence ID" value="TCP53985.1"/>
    <property type="molecule type" value="Genomic_DNA"/>
</dbReference>
<dbReference type="RefSeq" id="WP_132876777.1">
    <property type="nucleotide sequence ID" value="NZ_SLXQ01000003.1"/>
</dbReference>
<dbReference type="SUPFAM" id="SSF48498">
    <property type="entry name" value="Tetracyclin repressor-like, C-terminal domain"/>
    <property type="match status" value="1"/>
</dbReference>
<gene>
    <name evidence="6" type="ORF">EV191_10325</name>
</gene>
<comment type="caution">
    <text evidence="6">The sequence shown here is derived from an EMBL/GenBank/DDBJ whole genome shotgun (WGS) entry which is preliminary data.</text>
</comment>
<evidence type="ECO:0000256" key="3">
    <source>
        <dbReference type="ARBA" id="ARBA00023163"/>
    </source>
</evidence>
<evidence type="ECO:0000256" key="1">
    <source>
        <dbReference type="ARBA" id="ARBA00023015"/>
    </source>
</evidence>